<evidence type="ECO:0000313" key="1">
    <source>
        <dbReference type="EMBL" id="MCW7553755.1"/>
    </source>
</evidence>
<dbReference type="RefSeq" id="WP_262568549.1">
    <property type="nucleotide sequence ID" value="NZ_JAPFCC010000001.1"/>
</dbReference>
<dbReference type="EMBL" id="JAPFCC010000001">
    <property type="protein sequence ID" value="MCW7553755.1"/>
    <property type="molecule type" value="Genomic_DNA"/>
</dbReference>
<reference evidence="1 2" key="1">
    <citation type="submission" date="2022-10" db="EMBL/GenBank/DDBJ databases">
        <title>High-quality genome sequences of two octocoral-associated bacteria, Endozoicomonas euniceicola EF212 and Endozoicomonas gorgoniicola PS125.</title>
        <authorList>
            <person name="Chiou Y.-J."/>
            <person name="Chen Y.-H."/>
        </authorList>
    </citation>
    <scope>NUCLEOTIDE SEQUENCE [LARGE SCALE GENOMIC DNA]</scope>
    <source>
        <strain evidence="1 2">PS125</strain>
    </source>
</reference>
<name>A0ABT3MWK0_9GAMM</name>
<protein>
    <recommendedName>
        <fullName evidence="3">Uracil-DNA glycosylase-like domain-containing protein</fullName>
    </recommendedName>
</protein>
<proteinExistence type="predicted"/>
<keyword evidence="2" id="KW-1185">Reference proteome</keyword>
<organism evidence="1 2">
    <name type="scientific">Endozoicomonas gorgoniicola</name>
    <dbReference type="NCBI Taxonomy" id="1234144"/>
    <lineage>
        <taxon>Bacteria</taxon>
        <taxon>Pseudomonadati</taxon>
        <taxon>Pseudomonadota</taxon>
        <taxon>Gammaproteobacteria</taxon>
        <taxon>Oceanospirillales</taxon>
        <taxon>Endozoicomonadaceae</taxon>
        <taxon>Endozoicomonas</taxon>
    </lineage>
</organism>
<evidence type="ECO:0000313" key="2">
    <source>
        <dbReference type="Proteomes" id="UP001209854"/>
    </source>
</evidence>
<dbReference type="Proteomes" id="UP001209854">
    <property type="component" value="Unassembled WGS sequence"/>
</dbReference>
<comment type="caution">
    <text evidence="1">The sequence shown here is derived from an EMBL/GenBank/DDBJ whole genome shotgun (WGS) entry which is preliminary data.</text>
</comment>
<accession>A0ABT3MWK0</accession>
<gene>
    <name evidence="1" type="ORF">NX722_14165</name>
</gene>
<sequence length="241" mass="28169">MASGCVFQGLEGFRTGTKYSGVFLPFHFKAYEKSSPKVMIIGRETAGWNTNNNKNKLRRIIDKNNDGLIDEIIEESFFRYSWHLKNSPDGTIKKRHSSKFQHYYNKVSKELDLSPEGMIYANLFAWDYNKKSPLERPEEELKIITGISLELLASQIRFFEPDYIIFATGYRGIDPIIKELFNRHFNGYETIRVNPKKIWEFNAANKKCFRIAHPRAQHGHAEFRKEVIEHIKGESKTRENA</sequence>
<evidence type="ECO:0008006" key="3">
    <source>
        <dbReference type="Google" id="ProtNLM"/>
    </source>
</evidence>